<organism evidence="2 3">
    <name type="scientific">Strongyloides papillosus</name>
    <name type="common">Intestinal threadworm</name>
    <dbReference type="NCBI Taxonomy" id="174720"/>
    <lineage>
        <taxon>Eukaryota</taxon>
        <taxon>Metazoa</taxon>
        <taxon>Ecdysozoa</taxon>
        <taxon>Nematoda</taxon>
        <taxon>Chromadorea</taxon>
        <taxon>Rhabditida</taxon>
        <taxon>Tylenchina</taxon>
        <taxon>Panagrolaimomorpha</taxon>
        <taxon>Strongyloidoidea</taxon>
        <taxon>Strongyloididae</taxon>
        <taxon>Strongyloides</taxon>
    </lineage>
</organism>
<feature type="signal peptide" evidence="1">
    <location>
        <begin position="1"/>
        <end position="19"/>
    </location>
</feature>
<name>A0A0N5BN85_STREA</name>
<keyword evidence="1" id="KW-0732">Signal</keyword>
<proteinExistence type="predicted"/>
<sequence>MKLLLNIFLFLILVYSLDCLVCEKYFSGIPLVKKSALEKTNMTCSSPDAYCVNATVKVIKWDFVARSCSDDASVIKKIHKDFNGICTVSKINSLSVK</sequence>
<feature type="chain" id="PRO_5005894562" evidence="1">
    <location>
        <begin position="20"/>
        <end position="97"/>
    </location>
</feature>
<evidence type="ECO:0000256" key="1">
    <source>
        <dbReference type="SAM" id="SignalP"/>
    </source>
</evidence>
<evidence type="ECO:0000313" key="2">
    <source>
        <dbReference type="Proteomes" id="UP000046392"/>
    </source>
</evidence>
<keyword evidence="2" id="KW-1185">Reference proteome</keyword>
<dbReference type="Proteomes" id="UP000046392">
    <property type="component" value="Unplaced"/>
</dbReference>
<reference evidence="3" key="1">
    <citation type="submission" date="2017-02" db="UniProtKB">
        <authorList>
            <consortium name="WormBaseParasite"/>
        </authorList>
    </citation>
    <scope>IDENTIFICATION</scope>
</reference>
<accession>A0A0N5BN85</accession>
<dbReference type="AlphaFoldDB" id="A0A0N5BN85"/>
<evidence type="ECO:0000313" key="3">
    <source>
        <dbReference type="WBParaSite" id="SPAL_0000736400.1"/>
    </source>
</evidence>
<dbReference type="WBParaSite" id="SPAL_0000736400.1">
    <property type="protein sequence ID" value="SPAL_0000736400.1"/>
    <property type="gene ID" value="SPAL_0000736400"/>
</dbReference>
<protein>
    <submittedName>
        <fullName evidence="3">Uncharacterized protein</fullName>
    </submittedName>
</protein>